<feature type="domain" description="MOSC" evidence="4">
    <location>
        <begin position="826"/>
        <end position="967"/>
    </location>
</feature>
<dbReference type="SMART" id="SM00421">
    <property type="entry name" value="HTH_LUXR"/>
    <property type="match status" value="1"/>
</dbReference>
<proteinExistence type="predicted"/>
<accession>A0A2M9CKD9</accession>
<dbReference type="InterPro" id="IPR027417">
    <property type="entry name" value="P-loop_NTPase"/>
</dbReference>
<organism evidence="5 6">
    <name type="scientific">Diaminobutyricimonas aerilata</name>
    <dbReference type="NCBI Taxonomy" id="1162967"/>
    <lineage>
        <taxon>Bacteria</taxon>
        <taxon>Bacillati</taxon>
        <taxon>Actinomycetota</taxon>
        <taxon>Actinomycetes</taxon>
        <taxon>Micrococcales</taxon>
        <taxon>Microbacteriaceae</taxon>
        <taxon>Diaminobutyricimonas</taxon>
    </lineage>
</organism>
<evidence type="ECO:0000259" key="3">
    <source>
        <dbReference type="PROSITE" id="PS50043"/>
    </source>
</evidence>
<evidence type="ECO:0000256" key="2">
    <source>
        <dbReference type="ARBA" id="ARBA00022840"/>
    </source>
</evidence>
<dbReference type="Gene3D" id="1.10.10.10">
    <property type="entry name" value="Winged helix-like DNA-binding domain superfamily/Winged helix DNA-binding domain"/>
    <property type="match status" value="1"/>
</dbReference>
<dbReference type="InterPro" id="IPR036388">
    <property type="entry name" value="WH-like_DNA-bd_sf"/>
</dbReference>
<dbReference type="SUPFAM" id="SSF48452">
    <property type="entry name" value="TPR-like"/>
    <property type="match status" value="1"/>
</dbReference>
<dbReference type="PANTHER" id="PTHR16305:SF35">
    <property type="entry name" value="TRANSCRIPTIONAL ACTIVATOR DOMAIN"/>
    <property type="match status" value="1"/>
</dbReference>
<dbReference type="RefSeq" id="WP_157802288.1">
    <property type="nucleotide sequence ID" value="NZ_PGFF01000001.1"/>
</dbReference>
<dbReference type="PROSITE" id="PS00622">
    <property type="entry name" value="HTH_LUXR_1"/>
    <property type="match status" value="1"/>
</dbReference>
<dbReference type="SUPFAM" id="SSF46894">
    <property type="entry name" value="C-terminal effector domain of the bipartite response regulators"/>
    <property type="match status" value="1"/>
</dbReference>
<dbReference type="InterPro" id="IPR011990">
    <property type="entry name" value="TPR-like_helical_dom_sf"/>
</dbReference>
<dbReference type="EMBL" id="PGFF01000001">
    <property type="protein sequence ID" value="PJJ72351.1"/>
    <property type="molecule type" value="Genomic_DNA"/>
</dbReference>
<dbReference type="SUPFAM" id="SSF52540">
    <property type="entry name" value="P-loop containing nucleoside triphosphate hydrolases"/>
    <property type="match status" value="1"/>
</dbReference>
<dbReference type="Gene3D" id="1.25.40.10">
    <property type="entry name" value="Tetratricopeptide repeat domain"/>
    <property type="match status" value="1"/>
</dbReference>
<dbReference type="PANTHER" id="PTHR16305">
    <property type="entry name" value="TESTICULAR SOLUBLE ADENYLYL CYCLASE"/>
    <property type="match status" value="1"/>
</dbReference>
<dbReference type="InterPro" id="IPR041664">
    <property type="entry name" value="AAA_16"/>
</dbReference>
<dbReference type="CDD" id="cd06170">
    <property type="entry name" value="LuxR_C_like"/>
    <property type="match status" value="1"/>
</dbReference>
<sequence length="967" mass="103662">MGSSTGQARMVGRDAEWATLRRLADESARGSARLAVIGGEAGIGKSRLVEEFTAALPSGTLVLRGQCAGAVSVPYAPFARVVRGLVAELGLDTVLDAAGANRPTLETLLDGGTPQGTLDERLGVDRLNGAVTNLFEHLSADRSLVVVIEDVHWADPASLELIRFLARVLVDGAVLFVLTYRSDDVPRGHPLRPLLADLDRNRRAERVLLPRLTAAQVRAQAYSLLGAVPTGDHVRRLVERSEGVPFFVEELVATGRALDRGQVPESLRDVLLARYEALDDSAQRVVRVLAAGGGRVDHDLLAIVSGEAPDRLERALRDAIDAGVIVVDGHGYDFRHALVRDAVHAELLPGESVRFHTAYAHALETGGSDSSTRVTRSVLLSFHWSQAHDSERTFSASIEAMQASHAAFAYASAAQMAERALELWDRVDDPVASSGMSHVDLLARAAALWRNAGDIPRAIAILDSALAEVGDSDRARAAALLRDKAAALGFDGRPSAIEVYEQALAHALQVDDATLRVSILAPLAAQYMVTGRIDEAVAAADRALEEAPPGAARHASVAANVRGSTRLQNGRIAEGEADLELAKRLAGEERGPLLRYYVNASDAMQLLGRFERALDIASEGYEMARRVGVERTTGAVLAVNSIDPLFSLGDWDRADRLIETALELDPPPVFRVYLRRAHIRSVLWRGDPEGAWQLVQKWRASIDELGRFEEQTRAGMALDVADVAFARGDLDSAWEAASILLESRVASPGWELPLAGTAARVLAARRAHGTDPARAAADEQRLRSALDRSALWPSLPFWSAVVDAELSGPAGTGDDPEAWRRAVAAAQAPEAPALGRLQCRLGLARALTAHGDRAEARRELADLHEQATAVGCALIARWADELAERIAPSAPRTTGENELTAREQQVLDLIAAGASNAEIGRRLYISVKTVSVHVSAILRKLGATSRTEAVHRALGASTDDRRVGGSP</sequence>
<dbReference type="Proteomes" id="UP000228758">
    <property type="component" value="Unassembled WGS sequence"/>
</dbReference>
<dbReference type="AlphaFoldDB" id="A0A2M9CKD9"/>
<evidence type="ECO:0000256" key="1">
    <source>
        <dbReference type="ARBA" id="ARBA00022741"/>
    </source>
</evidence>
<dbReference type="PROSITE" id="PS51340">
    <property type="entry name" value="MOSC"/>
    <property type="match status" value="1"/>
</dbReference>
<gene>
    <name evidence="5" type="ORF">CLV46_1922</name>
</gene>
<keyword evidence="2" id="KW-0067">ATP-binding</keyword>
<dbReference type="GO" id="GO:0005737">
    <property type="term" value="C:cytoplasm"/>
    <property type="evidence" value="ECO:0007669"/>
    <property type="project" value="TreeGrafter"/>
</dbReference>
<dbReference type="PRINTS" id="PR00038">
    <property type="entry name" value="HTHLUXR"/>
</dbReference>
<name>A0A2M9CKD9_9MICO</name>
<dbReference type="GO" id="GO:0030151">
    <property type="term" value="F:molybdenum ion binding"/>
    <property type="evidence" value="ECO:0007669"/>
    <property type="project" value="InterPro"/>
</dbReference>
<feature type="domain" description="HTH luxR-type" evidence="3">
    <location>
        <begin position="892"/>
        <end position="957"/>
    </location>
</feature>
<dbReference type="GO" id="GO:0005524">
    <property type="term" value="F:ATP binding"/>
    <property type="evidence" value="ECO:0007669"/>
    <property type="project" value="UniProtKB-KW"/>
</dbReference>
<dbReference type="PROSITE" id="PS50043">
    <property type="entry name" value="HTH_LUXR_2"/>
    <property type="match status" value="1"/>
</dbReference>
<evidence type="ECO:0000313" key="6">
    <source>
        <dbReference type="Proteomes" id="UP000228758"/>
    </source>
</evidence>
<dbReference type="GO" id="GO:0006355">
    <property type="term" value="P:regulation of DNA-templated transcription"/>
    <property type="evidence" value="ECO:0007669"/>
    <property type="project" value="InterPro"/>
</dbReference>
<dbReference type="GO" id="GO:0030170">
    <property type="term" value="F:pyridoxal phosphate binding"/>
    <property type="evidence" value="ECO:0007669"/>
    <property type="project" value="InterPro"/>
</dbReference>
<dbReference type="InterPro" id="IPR005302">
    <property type="entry name" value="MoCF_Sase_C"/>
</dbReference>
<protein>
    <submittedName>
        <fullName evidence="5">Regulatory LuxR family protein</fullName>
    </submittedName>
</protein>
<reference evidence="5 6" key="1">
    <citation type="submission" date="2017-11" db="EMBL/GenBank/DDBJ databases">
        <title>Genomic Encyclopedia of Archaeal and Bacterial Type Strains, Phase II (KMG-II): From Individual Species to Whole Genera.</title>
        <authorList>
            <person name="Goeker M."/>
        </authorList>
    </citation>
    <scope>NUCLEOTIDE SEQUENCE [LARGE SCALE GENOMIC DNA]</scope>
    <source>
        <strain evidence="5 6">DSM 27393</strain>
    </source>
</reference>
<dbReference type="Pfam" id="PF00196">
    <property type="entry name" value="GerE"/>
    <property type="match status" value="1"/>
</dbReference>
<evidence type="ECO:0000313" key="5">
    <source>
        <dbReference type="EMBL" id="PJJ72351.1"/>
    </source>
</evidence>
<dbReference type="GO" id="GO:0004016">
    <property type="term" value="F:adenylate cyclase activity"/>
    <property type="evidence" value="ECO:0007669"/>
    <property type="project" value="TreeGrafter"/>
</dbReference>
<evidence type="ECO:0000259" key="4">
    <source>
        <dbReference type="PROSITE" id="PS51340"/>
    </source>
</evidence>
<dbReference type="InterPro" id="IPR000792">
    <property type="entry name" value="Tscrpt_reg_LuxR_C"/>
</dbReference>
<dbReference type="InterPro" id="IPR016032">
    <property type="entry name" value="Sig_transdc_resp-reg_C-effctor"/>
</dbReference>
<comment type="caution">
    <text evidence="5">The sequence shown here is derived from an EMBL/GenBank/DDBJ whole genome shotgun (WGS) entry which is preliminary data.</text>
</comment>
<dbReference type="GO" id="GO:0003677">
    <property type="term" value="F:DNA binding"/>
    <property type="evidence" value="ECO:0007669"/>
    <property type="project" value="InterPro"/>
</dbReference>
<keyword evidence="1" id="KW-0547">Nucleotide-binding</keyword>
<dbReference type="Pfam" id="PF13191">
    <property type="entry name" value="AAA_16"/>
    <property type="match status" value="1"/>
</dbReference>
<keyword evidence="6" id="KW-1185">Reference proteome</keyword>
<dbReference type="OrthoDB" id="5476461at2"/>